<dbReference type="SUPFAM" id="SSF75708">
    <property type="entry name" value="Chemotaxis phosphatase CheZ"/>
    <property type="match status" value="1"/>
</dbReference>
<evidence type="ECO:0000313" key="2">
    <source>
        <dbReference type="EMBL" id="TDP83453.1"/>
    </source>
</evidence>
<dbReference type="Proteomes" id="UP000294547">
    <property type="component" value="Unassembled WGS sequence"/>
</dbReference>
<name>A0A4R6RBE0_9HYPH</name>
<accession>A0A4R6RBE0</accession>
<keyword evidence="3" id="KW-1185">Reference proteome</keyword>
<dbReference type="GO" id="GO:0003824">
    <property type="term" value="F:catalytic activity"/>
    <property type="evidence" value="ECO:0007669"/>
    <property type="project" value="InterPro"/>
</dbReference>
<dbReference type="Pfam" id="PF04344">
    <property type="entry name" value="CheZ"/>
    <property type="match status" value="1"/>
</dbReference>
<dbReference type="GO" id="GO:0009288">
    <property type="term" value="C:bacterial-type flagellum"/>
    <property type="evidence" value="ECO:0007669"/>
    <property type="project" value="InterPro"/>
</dbReference>
<dbReference type="AlphaFoldDB" id="A0A4R6RBE0"/>
<dbReference type="Gene3D" id="1.10.287.500">
    <property type="entry name" value="Helix hairpin bin"/>
    <property type="match status" value="1"/>
</dbReference>
<comment type="caution">
    <text evidence="2">The sequence shown here is derived from an EMBL/GenBank/DDBJ whole genome shotgun (WGS) entry which is preliminary data.</text>
</comment>
<evidence type="ECO:0000256" key="1">
    <source>
        <dbReference type="SAM" id="MobiDB-lite"/>
    </source>
</evidence>
<dbReference type="RefSeq" id="WP_207620375.1">
    <property type="nucleotide sequence ID" value="NZ_BSPM01000009.1"/>
</dbReference>
<dbReference type="InterPro" id="IPR007439">
    <property type="entry name" value="Chemotax_Pase_CheZ"/>
</dbReference>
<proteinExistence type="predicted"/>
<sequence length="214" mass="23713">MADMTAEHMARVIDYLRNDRKGAEISLEDVMRLAEAMTDTLRSYIHPIDVSVYAELGEMAGMIASMKKDIGDIKLADMRYDRIPAAGRELDAIVEATETATNAIMSAAEEIMGADPSDQDAFQALVNDKVVEIFEACSFQDITGQRISKVVQTLNHLDTRISQLVERLKLVPSDQPPAPDEETAEERRRRELILHGPQLKGEGVSQDDIDALLA</sequence>
<dbReference type="EMBL" id="SNXY01000009">
    <property type="protein sequence ID" value="TDP83453.1"/>
    <property type="molecule type" value="Genomic_DNA"/>
</dbReference>
<dbReference type="GO" id="GO:0050920">
    <property type="term" value="P:regulation of chemotaxis"/>
    <property type="evidence" value="ECO:0007669"/>
    <property type="project" value="InterPro"/>
</dbReference>
<feature type="region of interest" description="Disordered" evidence="1">
    <location>
        <begin position="172"/>
        <end position="209"/>
    </location>
</feature>
<protein>
    <submittedName>
        <fullName evidence="2">Chemotaxis protein CheZ</fullName>
    </submittedName>
</protein>
<reference evidence="2 3" key="1">
    <citation type="submission" date="2019-03" db="EMBL/GenBank/DDBJ databases">
        <title>Genomic Encyclopedia of Type Strains, Phase IV (KMG-IV): sequencing the most valuable type-strain genomes for metagenomic binning, comparative biology and taxonomic classification.</title>
        <authorList>
            <person name="Goeker M."/>
        </authorList>
    </citation>
    <scope>NUCLEOTIDE SEQUENCE [LARGE SCALE GENOMIC DNA]</scope>
    <source>
        <strain evidence="2 3">DSM 102969</strain>
    </source>
</reference>
<organism evidence="2 3">
    <name type="scientific">Oharaeibacter diazotrophicus</name>
    <dbReference type="NCBI Taxonomy" id="1920512"/>
    <lineage>
        <taxon>Bacteria</taxon>
        <taxon>Pseudomonadati</taxon>
        <taxon>Pseudomonadota</taxon>
        <taxon>Alphaproteobacteria</taxon>
        <taxon>Hyphomicrobiales</taxon>
        <taxon>Pleomorphomonadaceae</taxon>
        <taxon>Oharaeibacter</taxon>
    </lineage>
</organism>
<evidence type="ECO:0000313" key="3">
    <source>
        <dbReference type="Proteomes" id="UP000294547"/>
    </source>
</evidence>
<gene>
    <name evidence="2" type="ORF">EDD54_3415</name>
</gene>